<gene>
    <name evidence="2" type="ORF">PHPALM_4297</name>
</gene>
<name>A0A2P4YK78_9STRA</name>
<evidence type="ECO:0000313" key="3">
    <source>
        <dbReference type="Proteomes" id="UP000237271"/>
    </source>
</evidence>
<dbReference type="OrthoDB" id="10660745at2759"/>
<reference evidence="2 3" key="1">
    <citation type="journal article" date="2017" name="Genome Biol. Evol.">
        <title>Phytophthora megakarya and P. palmivora, closely related causal agents of cacao black pod rot, underwent increases in genome sizes and gene numbers by different mechanisms.</title>
        <authorList>
            <person name="Ali S.S."/>
            <person name="Shao J."/>
            <person name="Lary D.J."/>
            <person name="Kronmiller B."/>
            <person name="Shen D."/>
            <person name="Strem M.D."/>
            <person name="Amoako-Attah I."/>
            <person name="Akrofi A.Y."/>
            <person name="Begoude B.A."/>
            <person name="Ten Hoopen G.M."/>
            <person name="Coulibaly K."/>
            <person name="Kebe B.I."/>
            <person name="Melnick R.L."/>
            <person name="Guiltinan M.J."/>
            <person name="Tyler B.M."/>
            <person name="Meinhardt L.W."/>
            <person name="Bailey B.A."/>
        </authorList>
    </citation>
    <scope>NUCLEOTIDE SEQUENCE [LARGE SCALE GENOMIC DNA]</scope>
    <source>
        <strain evidence="3">sbr112.9</strain>
    </source>
</reference>
<keyword evidence="3" id="KW-1185">Reference proteome</keyword>
<comment type="caution">
    <text evidence="2">The sequence shown here is derived from an EMBL/GenBank/DDBJ whole genome shotgun (WGS) entry which is preliminary data.</text>
</comment>
<protein>
    <submittedName>
        <fullName evidence="2">Uncharacterized protein</fullName>
    </submittedName>
</protein>
<keyword evidence="1" id="KW-0175">Coiled coil</keyword>
<dbReference type="Proteomes" id="UP000237271">
    <property type="component" value="Unassembled WGS sequence"/>
</dbReference>
<organism evidence="2 3">
    <name type="scientific">Phytophthora palmivora</name>
    <dbReference type="NCBI Taxonomy" id="4796"/>
    <lineage>
        <taxon>Eukaryota</taxon>
        <taxon>Sar</taxon>
        <taxon>Stramenopiles</taxon>
        <taxon>Oomycota</taxon>
        <taxon>Peronosporomycetes</taxon>
        <taxon>Peronosporales</taxon>
        <taxon>Peronosporaceae</taxon>
        <taxon>Phytophthora</taxon>
    </lineage>
</organism>
<feature type="coiled-coil region" evidence="1">
    <location>
        <begin position="6"/>
        <end position="33"/>
    </location>
</feature>
<evidence type="ECO:0000256" key="1">
    <source>
        <dbReference type="SAM" id="Coils"/>
    </source>
</evidence>
<proteinExistence type="predicted"/>
<evidence type="ECO:0000313" key="2">
    <source>
        <dbReference type="EMBL" id="POM78196.1"/>
    </source>
</evidence>
<feature type="coiled-coil region" evidence="1">
    <location>
        <begin position="70"/>
        <end position="104"/>
    </location>
</feature>
<sequence>MDSETAQKAAERLREVEEERQRWITKRTEALARQEKLLKLLKLQGPKTSQNEPQKTDKEAEIAQMEGDKAAKAAAAAQTRKKELKELQERAEKARKKQQAAAIVLSRNLKLLQAKRKREEVEADEQPRKKLDVGNTEAVETAVAAPEMHPCEELEFYVCVLELANATCFRIAAPLWLKMIAKEKLQQAFKDYTGKVLDEVVDWP</sequence>
<accession>A0A2P4YK78</accession>
<dbReference type="EMBL" id="NCKW01002106">
    <property type="protein sequence ID" value="POM78196.1"/>
    <property type="molecule type" value="Genomic_DNA"/>
</dbReference>
<dbReference type="AlphaFoldDB" id="A0A2P4YK78"/>
<feature type="non-terminal residue" evidence="2">
    <location>
        <position position="204"/>
    </location>
</feature>